<feature type="region of interest" description="Disordered" evidence="1">
    <location>
        <begin position="147"/>
        <end position="166"/>
    </location>
</feature>
<organism evidence="2 3">
    <name type="scientific">Mycena alexandri</name>
    <dbReference type="NCBI Taxonomy" id="1745969"/>
    <lineage>
        <taxon>Eukaryota</taxon>
        <taxon>Fungi</taxon>
        <taxon>Dikarya</taxon>
        <taxon>Basidiomycota</taxon>
        <taxon>Agaricomycotina</taxon>
        <taxon>Agaricomycetes</taxon>
        <taxon>Agaricomycetidae</taxon>
        <taxon>Agaricales</taxon>
        <taxon>Marasmiineae</taxon>
        <taxon>Mycenaceae</taxon>
        <taxon>Mycena</taxon>
    </lineage>
</organism>
<dbReference type="Proteomes" id="UP001218188">
    <property type="component" value="Unassembled WGS sequence"/>
</dbReference>
<feature type="compositionally biased region" description="Acidic residues" evidence="1">
    <location>
        <begin position="110"/>
        <end position="121"/>
    </location>
</feature>
<sequence>MPTKKKEMFKPYDAAAVPDSMPFPDLALVATTKGEETPVPKLNQHQRSWILDVALRGVDLQDLQTRVACAEFYDTPQDAAEEASLPALVAAWKLQNPKKAKKTTNKSAPADDDASDMEEDEGARAGVLRGYTRAGWQLAIQKVISNKRTADRNRKPTTNARDGSIPIAPATALAAYTGRDKFRDERHDEINEYSATLSGTNAGGKFRKAEAILWAKEDQALWESSAEASEENVDWEERQRLILGGFRHLVDTLNTGRKFRPFVANISMAWLDENNKAQATNPWVAEEYWLRERVETCNRAGKELSNVLSSVAGAEWYPLNRA</sequence>
<feature type="region of interest" description="Disordered" evidence="1">
    <location>
        <begin position="97"/>
        <end position="121"/>
    </location>
</feature>
<evidence type="ECO:0000313" key="2">
    <source>
        <dbReference type="EMBL" id="KAJ7032240.1"/>
    </source>
</evidence>
<protein>
    <submittedName>
        <fullName evidence="2">Uncharacterized protein</fullName>
    </submittedName>
</protein>
<evidence type="ECO:0000256" key="1">
    <source>
        <dbReference type="SAM" id="MobiDB-lite"/>
    </source>
</evidence>
<proteinExistence type="predicted"/>
<dbReference type="AlphaFoldDB" id="A0AAD6X1E7"/>
<name>A0AAD6X1E7_9AGAR</name>
<comment type="caution">
    <text evidence="2">The sequence shown here is derived from an EMBL/GenBank/DDBJ whole genome shotgun (WGS) entry which is preliminary data.</text>
</comment>
<evidence type="ECO:0000313" key="3">
    <source>
        <dbReference type="Proteomes" id="UP001218188"/>
    </source>
</evidence>
<dbReference type="EMBL" id="JARJCM010000075">
    <property type="protein sequence ID" value="KAJ7032240.1"/>
    <property type="molecule type" value="Genomic_DNA"/>
</dbReference>
<gene>
    <name evidence="2" type="ORF">C8F04DRAFT_1262203</name>
</gene>
<reference evidence="2" key="1">
    <citation type="submission" date="2023-03" db="EMBL/GenBank/DDBJ databases">
        <title>Massive genome expansion in bonnet fungi (Mycena s.s.) driven by repeated elements and novel gene families across ecological guilds.</title>
        <authorList>
            <consortium name="Lawrence Berkeley National Laboratory"/>
            <person name="Harder C.B."/>
            <person name="Miyauchi S."/>
            <person name="Viragh M."/>
            <person name="Kuo A."/>
            <person name="Thoen E."/>
            <person name="Andreopoulos B."/>
            <person name="Lu D."/>
            <person name="Skrede I."/>
            <person name="Drula E."/>
            <person name="Henrissat B."/>
            <person name="Morin E."/>
            <person name="Kohler A."/>
            <person name="Barry K."/>
            <person name="LaButti K."/>
            <person name="Morin E."/>
            <person name="Salamov A."/>
            <person name="Lipzen A."/>
            <person name="Mereny Z."/>
            <person name="Hegedus B."/>
            <person name="Baldrian P."/>
            <person name="Stursova M."/>
            <person name="Weitz H."/>
            <person name="Taylor A."/>
            <person name="Grigoriev I.V."/>
            <person name="Nagy L.G."/>
            <person name="Martin F."/>
            <person name="Kauserud H."/>
        </authorList>
    </citation>
    <scope>NUCLEOTIDE SEQUENCE</scope>
    <source>
        <strain evidence="2">CBHHK200</strain>
    </source>
</reference>
<accession>A0AAD6X1E7</accession>
<keyword evidence="3" id="KW-1185">Reference proteome</keyword>